<evidence type="ECO:0000256" key="3">
    <source>
        <dbReference type="ARBA" id="ARBA00004222"/>
    </source>
</evidence>
<keyword evidence="13" id="KW-0378">Hydrolase</keyword>
<keyword evidence="16" id="KW-0342">GTP-binding</keyword>
<dbReference type="PRINTS" id="PR00449">
    <property type="entry name" value="RASTRNSFRMNG"/>
</dbReference>
<evidence type="ECO:0000256" key="16">
    <source>
        <dbReference type="ARBA" id="ARBA00023134"/>
    </source>
</evidence>
<dbReference type="InterPro" id="IPR005225">
    <property type="entry name" value="Small_GTP-bd"/>
</dbReference>
<evidence type="ECO:0000256" key="8">
    <source>
        <dbReference type="ARBA" id="ARBA00011984"/>
    </source>
</evidence>
<comment type="similarity">
    <text evidence="7">Belongs to the small GTPase superfamily. Rab family.</text>
</comment>
<evidence type="ECO:0000313" key="25">
    <source>
        <dbReference type="Proteomes" id="UP000887565"/>
    </source>
</evidence>
<dbReference type="FunFam" id="3.40.50.300:FF:000440">
    <property type="entry name" value="Ras-related protein Rab-30"/>
    <property type="match status" value="1"/>
</dbReference>
<evidence type="ECO:0000256" key="12">
    <source>
        <dbReference type="ARBA" id="ARBA00022741"/>
    </source>
</evidence>
<protein>
    <recommendedName>
        <fullName evidence="23">Ras-related protein Rab-30</fullName>
        <ecNumber evidence="8">3.6.5.2</ecNumber>
    </recommendedName>
</protein>
<keyword evidence="17" id="KW-0472">Membrane</keyword>
<evidence type="ECO:0000256" key="13">
    <source>
        <dbReference type="ARBA" id="ARBA00022801"/>
    </source>
</evidence>
<dbReference type="InterPro" id="IPR001806">
    <property type="entry name" value="Small_GTPase"/>
</dbReference>
<evidence type="ECO:0000256" key="14">
    <source>
        <dbReference type="ARBA" id="ARBA00022842"/>
    </source>
</evidence>
<evidence type="ECO:0000256" key="15">
    <source>
        <dbReference type="ARBA" id="ARBA00023034"/>
    </source>
</evidence>
<organism evidence="25 26">
    <name type="scientific">Romanomermis culicivorax</name>
    <name type="common">Nematode worm</name>
    <dbReference type="NCBI Taxonomy" id="13658"/>
    <lineage>
        <taxon>Eukaryota</taxon>
        <taxon>Metazoa</taxon>
        <taxon>Ecdysozoa</taxon>
        <taxon>Nematoda</taxon>
        <taxon>Enoplea</taxon>
        <taxon>Dorylaimia</taxon>
        <taxon>Mermithida</taxon>
        <taxon>Mermithoidea</taxon>
        <taxon>Mermithidae</taxon>
        <taxon>Romanomermis</taxon>
    </lineage>
</organism>
<comment type="function">
    <text evidence="24">The small GTPases Rab are key regulators of intracellular membrane trafficking, from the formation of transport vesicles to their fusion with membranes. Rabs cycle between an inactive GDP-bound form and an active GTP-bound form that is able to recruit to membranes different sets of downstream effectors directly responsible for vesicle formation, movement, tethering and fusion. RAB30 is required for maintaining the structural integrity of the Golgi apparatus, possibly by mediating interactions with cytoplasmic scaffolding proteins. Facilitates lipid homeostasis during fasting by regulating hepatic protein and lipid trafficking in a PPAR-alpha-dependent manner. Promotes autophagosome biogenesis during bacterial infection such as group A Streptococcus infection.</text>
</comment>
<name>A0A915J6V9_ROMCU</name>
<evidence type="ECO:0000256" key="19">
    <source>
        <dbReference type="ARBA" id="ARBA00023288"/>
    </source>
</evidence>
<keyword evidence="11" id="KW-0479">Metal-binding</keyword>
<dbReference type="Gene3D" id="3.40.50.300">
    <property type="entry name" value="P-loop containing nucleotide triphosphate hydrolases"/>
    <property type="match status" value="1"/>
</dbReference>
<evidence type="ECO:0000256" key="18">
    <source>
        <dbReference type="ARBA" id="ARBA00023228"/>
    </source>
</evidence>
<comment type="subcellular location">
    <subcellularLocation>
        <location evidence="6">Cytoplasmic vesicle</location>
        <location evidence="6">Autophagosome membrane</location>
    </subcellularLocation>
    <subcellularLocation>
        <location evidence="3">Golgi apparatus</location>
        <location evidence="3">cis-Golgi network</location>
    </subcellularLocation>
    <subcellularLocation>
        <location evidence="2">Golgi apparatus</location>
        <location evidence="2">trans-Golgi network membrane</location>
    </subcellularLocation>
    <subcellularLocation>
        <location evidence="4">Lysosome</location>
    </subcellularLocation>
    <subcellularLocation>
        <location evidence="5">Membrane</location>
        <topology evidence="5">Lipid-anchor</topology>
        <orientation evidence="5">Cytoplasmic side</orientation>
    </subcellularLocation>
</comment>
<dbReference type="EC" id="3.6.5.2" evidence="8"/>
<dbReference type="GO" id="GO:0046872">
    <property type="term" value="F:metal ion binding"/>
    <property type="evidence" value="ECO:0007669"/>
    <property type="project" value="UniProtKB-KW"/>
</dbReference>
<dbReference type="Proteomes" id="UP000887565">
    <property type="component" value="Unplaced"/>
</dbReference>
<dbReference type="NCBIfam" id="TIGR00231">
    <property type="entry name" value="small_GTP"/>
    <property type="match status" value="1"/>
</dbReference>
<keyword evidence="9" id="KW-0488">Methylation</keyword>
<dbReference type="SMART" id="SM00175">
    <property type="entry name" value="RAB"/>
    <property type="match status" value="1"/>
</dbReference>
<evidence type="ECO:0000256" key="10">
    <source>
        <dbReference type="ARBA" id="ARBA00022490"/>
    </source>
</evidence>
<proteinExistence type="inferred from homology"/>
<evidence type="ECO:0000256" key="1">
    <source>
        <dbReference type="ARBA" id="ARBA00001946"/>
    </source>
</evidence>
<keyword evidence="12" id="KW-0547">Nucleotide-binding</keyword>
<keyword evidence="15" id="KW-0333">Golgi apparatus</keyword>
<evidence type="ECO:0000256" key="5">
    <source>
        <dbReference type="ARBA" id="ARBA00004423"/>
    </source>
</evidence>
<dbReference type="InterPro" id="IPR027417">
    <property type="entry name" value="P-loop_NTPase"/>
</dbReference>
<dbReference type="PROSITE" id="PS51420">
    <property type="entry name" value="RHO"/>
    <property type="match status" value="1"/>
</dbReference>
<evidence type="ECO:0000256" key="24">
    <source>
        <dbReference type="ARBA" id="ARBA00093384"/>
    </source>
</evidence>
<evidence type="ECO:0000256" key="17">
    <source>
        <dbReference type="ARBA" id="ARBA00023136"/>
    </source>
</evidence>
<evidence type="ECO:0000256" key="4">
    <source>
        <dbReference type="ARBA" id="ARBA00004371"/>
    </source>
</evidence>
<comment type="catalytic activity">
    <reaction evidence="22">
        <text>GTP + H2O = GDP + phosphate + H(+)</text>
        <dbReference type="Rhea" id="RHEA:19669"/>
        <dbReference type="ChEBI" id="CHEBI:15377"/>
        <dbReference type="ChEBI" id="CHEBI:15378"/>
        <dbReference type="ChEBI" id="CHEBI:37565"/>
        <dbReference type="ChEBI" id="CHEBI:43474"/>
        <dbReference type="ChEBI" id="CHEBI:58189"/>
        <dbReference type="EC" id="3.6.5.2"/>
    </reaction>
    <physiologicalReaction direction="left-to-right" evidence="22">
        <dbReference type="Rhea" id="RHEA:19670"/>
    </physiologicalReaction>
</comment>
<evidence type="ECO:0000256" key="22">
    <source>
        <dbReference type="ARBA" id="ARBA00047660"/>
    </source>
</evidence>
<keyword evidence="21" id="KW-0968">Cytoplasmic vesicle</keyword>
<dbReference type="Pfam" id="PF00071">
    <property type="entry name" value="Ras"/>
    <property type="match status" value="1"/>
</dbReference>
<evidence type="ECO:0000256" key="20">
    <source>
        <dbReference type="ARBA" id="ARBA00023289"/>
    </source>
</evidence>
<evidence type="ECO:0000256" key="23">
    <source>
        <dbReference type="ARBA" id="ARBA00067826"/>
    </source>
</evidence>
<dbReference type="GO" id="GO:0005525">
    <property type="term" value="F:GTP binding"/>
    <property type="evidence" value="ECO:0007669"/>
    <property type="project" value="UniProtKB-KW"/>
</dbReference>
<accession>A0A915J6V9</accession>
<evidence type="ECO:0000256" key="2">
    <source>
        <dbReference type="ARBA" id="ARBA00004198"/>
    </source>
</evidence>
<evidence type="ECO:0000313" key="26">
    <source>
        <dbReference type="WBParaSite" id="nRc.2.0.1.t21875-RA"/>
    </source>
</evidence>
<dbReference type="SMART" id="SM00176">
    <property type="entry name" value="RAN"/>
    <property type="match status" value="1"/>
</dbReference>
<dbReference type="GO" id="GO:0005764">
    <property type="term" value="C:lysosome"/>
    <property type="evidence" value="ECO:0007669"/>
    <property type="project" value="UniProtKB-SubCell"/>
</dbReference>
<keyword evidence="19" id="KW-0449">Lipoprotein</keyword>
<dbReference type="GO" id="GO:0031410">
    <property type="term" value="C:cytoplasmic vesicle"/>
    <property type="evidence" value="ECO:0007669"/>
    <property type="project" value="UniProtKB-KW"/>
</dbReference>
<comment type="cofactor">
    <cofactor evidence="1">
        <name>Mg(2+)</name>
        <dbReference type="ChEBI" id="CHEBI:18420"/>
    </cofactor>
</comment>
<evidence type="ECO:0000256" key="9">
    <source>
        <dbReference type="ARBA" id="ARBA00022481"/>
    </source>
</evidence>
<keyword evidence="25" id="KW-1185">Reference proteome</keyword>
<dbReference type="SMART" id="SM00173">
    <property type="entry name" value="RAS"/>
    <property type="match status" value="1"/>
</dbReference>
<evidence type="ECO:0000256" key="21">
    <source>
        <dbReference type="ARBA" id="ARBA00023329"/>
    </source>
</evidence>
<keyword evidence="10" id="KW-0963">Cytoplasm</keyword>
<keyword evidence="18" id="KW-0458">Lysosome</keyword>
<dbReference type="SUPFAM" id="SSF52540">
    <property type="entry name" value="P-loop containing nucleoside triphosphate hydrolases"/>
    <property type="match status" value="1"/>
</dbReference>
<dbReference type="WBParaSite" id="nRc.2.0.1.t21875-RA">
    <property type="protein sequence ID" value="nRc.2.0.1.t21875-RA"/>
    <property type="gene ID" value="nRc.2.0.1.g21875"/>
</dbReference>
<dbReference type="PROSITE" id="PS51419">
    <property type="entry name" value="RAB"/>
    <property type="match status" value="1"/>
</dbReference>
<dbReference type="GO" id="GO:0003925">
    <property type="term" value="F:G protein activity"/>
    <property type="evidence" value="ECO:0007669"/>
    <property type="project" value="UniProtKB-EC"/>
</dbReference>
<reference evidence="26" key="1">
    <citation type="submission" date="2022-11" db="UniProtKB">
        <authorList>
            <consortium name="WormBaseParasite"/>
        </authorList>
    </citation>
    <scope>IDENTIFICATION</scope>
</reference>
<keyword evidence="14" id="KW-0460">Magnesium</keyword>
<dbReference type="AlphaFoldDB" id="A0A915J6V9"/>
<dbReference type="InterPro" id="IPR050227">
    <property type="entry name" value="Rab"/>
</dbReference>
<dbReference type="GO" id="GO:0005794">
    <property type="term" value="C:Golgi apparatus"/>
    <property type="evidence" value="ECO:0007669"/>
    <property type="project" value="UniProtKB-SubCell"/>
</dbReference>
<dbReference type="GO" id="GO:0000421">
    <property type="term" value="C:autophagosome membrane"/>
    <property type="evidence" value="ECO:0007669"/>
    <property type="project" value="UniProtKB-SubCell"/>
</dbReference>
<keyword evidence="20" id="KW-0636">Prenylation</keyword>
<dbReference type="OMA" id="VYDVSCQ"/>
<dbReference type="PROSITE" id="PS51421">
    <property type="entry name" value="RAS"/>
    <property type="match status" value="1"/>
</dbReference>
<dbReference type="PANTHER" id="PTHR47977">
    <property type="entry name" value="RAS-RELATED PROTEIN RAB"/>
    <property type="match status" value="1"/>
</dbReference>
<sequence>MEDYKYLFKIVLVGNAGVGKTCLVRKFTQGIFPPGQSATIGVDFMIKTVKVGDDKIKLQIWDTAGQERFRSITQSYYRSAHAIVLVYDVSCQPSFDCSSEWLSEIEQYASRNVLKILVGNKCDKLEEREIPLKVGENFAEANGFAHFLETSALNSTNVDNLFSEVAAKLAQDMKQNEYK</sequence>
<evidence type="ECO:0000256" key="7">
    <source>
        <dbReference type="ARBA" id="ARBA00006270"/>
    </source>
</evidence>
<evidence type="ECO:0000256" key="6">
    <source>
        <dbReference type="ARBA" id="ARBA00004652"/>
    </source>
</evidence>
<dbReference type="SMART" id="SM00174">
    <property type="entry name" value="RHO"/>
    <property type="match status" value="1"/>
</dbReference>
<evidence type="ECO:0000256" key="11">
    <source>
        <dbReference type="ARBA" id="ARBA00022723"/>
    </source>
</evidence>